<dbReference type="KEGG" id="vg:80397700"/>
<evidence type="ECO:0000313" key="1">
    <source>
        <dbReference type="EMBL" id="UVD41429.1"/>
    </source>
</evidence>
<dbReference type="Proteomes" id="UP001057809">
    <property type="component" value="Segment"/>
</dbReference>
<dbReference type="GeneID" id="80397700"/>
<evidence type="ECO:0000313" key="2">
    <source>
        <dbReference type="Proteomes" id="UP001057809"/>
    </source>
</evidence>
<keyword evidence="2" id="KW-1185">Reference proteome</keyword>
<reference evidence="1" key="1">
    <citation type="submission" date="2022-06" db="EMBL/GenBank/DDBJ databases">
        <authorList>
            <person name="Xuan G."/>
            <person name="Wang J."/>
            <person name="Kong J."/>
        </authorList>
    </citation>
    <scope>NUCLEOTIDE SEQUENCE</scope>
</reference>
<name>A0A976SUZ1_9CAUD</name>
<protein>
    <submittedName>
        <fullName evidence="1">Uncharacterized protein</fullName>
    </submittedName>
</protein>
<accession>A0A976SUZ1</accession>
<dbReference type="RefSeq" id="YP_010773422.1">
    <property type="nucleotide sequence ID" value="NC_074663.1"/>
</dbReference>
<proteinExistence type="predicted"/>
<sequence length="101" mass="11520">MADAWKITGSRTWCDKVVELEKDADRSIRSRDDGSFKVPLYAVPDGHVVVPLELLERIRSQLDLRAEFDPTYPPETHPVNDDARLFLELRALLSEQEGGKQ</sequence>
<organism evidence="1 2">
    <name type="scientific">Pseudomonas phage vB_Pae_LC3I3</name>
    <dbReference type="NCBI Taxonomy" id="2961988"/>
    <lineage>
        <taxon>Viruses</taxon>
        <taxon>Duplodnaviria</taxon>
        <taxon>Heunggongvirae</taxon>
        <taxon>Uroviricota</taxon>
        <taxon>Caudoviricetes</taxon>
        <taxon>Hulijingvirus</taxon>
        <taxon>Hulijingvirus LC313</taxon>
    </lineage>
</organism>
<dbReference type="EMBL" id="ON778007">
    <property type="protein sequence ID" value="UVD41429.1"/>
    <property type="molecule type" value="Genomic_DNA"/>
</dbReference>